<reference evidence="1" key="1">
    <citation type="submission" date="2021-03" db="EMBL/GenBank/DDBJ databases">
        <title>Taxonomic study of Clostridium polyendosporum from meadow-gley soil under rice.</title>
        <authorList>
            <person name="Kobayashi H."/>
            <person name="Tanizawa Y."/>
            <person name="Yagura M."/>
        </authorList>
    </citation>
    <scope>NUCLEOTIDE SEQUENCE</scope>
    <source>
        <strain evidence="1">JCM 30710</strain>
    </source>
</reference>
<dbReference type="EMBL" id="BOPZ01000043">
    <property type="protein sequence ID" value="GIM30573.1"/>
    <property type="molecule type" value="Genomic_DNA"/>
</dbReference>
<organism evidence="1 2">
    <name type="scientific">Clostridium polyendosporum</name>
    <dbReference type="NCBI Taxonomy" id="69208"/>
    <lineage>
        <taxon>Bacteria</taxon>
        <taxon>Bacillati</taxon>
        <taxon>Bacillota</taxon>
        <taxon>Clostridia</taxon>
        <taxon>Eubacteriales</taxon>
        <taxon>Clostridiaceae</taxon>
        <taxon>Clostridium</taxon>
    </lineage>
</organism>
<evidence type="ECO:0000313" key="2">
    <source>
        <dbReference type="Proteomes" id="UP000679179"/>
    </source>
</evidence>
<evidence type="ECO:0000313" key="1">
    <source>
        <dbReference type="EMBL" id="GIM30573.1"/>
    </source>
</evidence>
<comment type="caution">
    <text evidence="1">The sequence shown here is derived from an EMBL/GenBank/DDBJ whole genome shotgun (WGS) entry which is preliminary data.</text>
</comment>
<name>A0A919VNI5_9CLOT</name>
<keyword evidence="2" id="KW-1185">Reference proteome</keyword>
<dbReference type="Proteomes" id="UP000679179">
    <property type="component" value="Unassembled WGS sequence"/>
</dbReference>
<accession>A0A919VNI5</accession>
<gene>
    <name evidence="1" type="ORF">CPJCM30710_32390</name>
</gene>
<proteinExistence type="predicted"/>
<dbReference type="AlphaFoldDB" id="A0A919VNI5"/>
<sequence length="51" mass="5948">MFIHEIIVPINQRISTSIDANIFIALSNKVIFNICVFKNIIVIHKVEYLVY</sequence>
<protein>
    <submittedName>
        <fullName evidence="1">Uncharacterized protein</fullName>
    </submittedName>
</protein>